<protein>
    <submittedName>
        <fullName evidence="2">DNA-binding MarR family transcriptional regulator</fullName>
    </submittedName>
</protein>
<dbReference type="PROSITE" id="PS50995">
    <property type="entry name" value="HTH_MARR_2"/>
    <property type="match status" value="1"/>
</dbReference>
<evidence type="ECO:0000313" key="2">
    <source>
        <dbReference type="EMBL" id="PJJ72582.1"/>
    </source>
</evidence>
<dbReference type="RefSeq" id="WP_100364754.1">
    <property type="nucleotide sequence ID" value="NZ_PGFF01000001.1"/>
</dbReference>
<dbReference type="OrthoDB" id="162531at2"/>
<name>A0A2M9CL23_9MICO</name>
<dbReference type="InterPro" id="IPR036388">
    <property type="entry name" value="WH-like_DNA-bd_sf"/>
</dbReference>
<keyword evidence="2" id="KW-0238">DNA-binding</keyword>
<dbReference type="GO" id="GO:0003700">
    <property type="term" value="F:DNA-binding transcription factor activity"/>
    <property type="evidence" value="ECO:0007669"/>
    <property type="project" value="InterPro"/>
</dbReference>
<dbReference type="Gene3D" id="1.10.10.10">
    <property type="entry name" value="Winged helix-like DNA-binding domain superfamily/Winged helix DNA-binding domain"/>
    <property type="match status" value="1"/>
</dbReference>
<gene>
    <name evidence="2" type="ORF">CLV46_2154</name>
</gene>
<comment type="caution">
    <text evidence="2">The sequence shown here is derived from an EMBL/GenBank/DDBJ whole genome shotgun (WGS) entry which is preliminary data.</text>
</comment>
<feature type="domain" description="HTH marR-type" evidence="1">
    <location>
        <begin position="9"/>
        <end position="138"/>
    </location>
</feature>
<sequence>MQADRMRAPTVLLREILEISEEFERRLGRHLAVNPTDLSAMEHLIASGPLSPGELARRLGISPAAVTTVIDRLTAAGHAARTPNPDDRRGVLVAAAPDSVAAAMAQLMPMIGDIDRVIDEFDEQESAAIERYLRRVVERYRAHVDD</sequence>
<dbReference type="AlphaFoldDB" id="A0A2M9CL23"/>
<dbReference type="InterPro" id="IPR000835">
    <property type="entry name" value="HTH_MarR-typ"/>
</dbReference>
<proteinExistence type="predicted"/>
<dbReference type="PANTHER" id="PTHR33164">
    <property type="entry name" value="TRANSCRIPTIONAL REGULATOR, MARR FAMILY"/>
    <property type="match status" value="1"/>
</dbReference>
<dbReference type="SUPFAM" id="SSF46785">
    <property type="entry name" value="Winged helix' DNA-binding domain"/>
    <property type="match status" value="1"/>
</dbReference>
<dbReference type="GO" id="GO:0003677">
    <property type="term" value="F:DNA binding"/>
    <property type="evidence" value="ECO:0007669"/>
    <property type="project" value="UniProtKB-KW"/>
</dbReference>
<dbReference type="InterPro" id="IPR036390">
    <property type="entry name" value="WH_DNA-bd_sf"/>
</dbReference>
<evidence type="ECO:0000313" key="3">
    <source>
        <dbReference type="Proteomes" id="UP000228758"/>
    </source>
</evidence>
<reference evidence="2 3" key="1">
    <citation type="submission" date="2017-11" db="EMBL/GenBank/DDBJ databases">
        <title>Genomic Encyclopedia of Archaeal and Bacterial Type Strains, Phase II (KMG-II): From Individual Species to Whole Genera.</title>
        <authorList>
            <person name="Goeker M."/>
        </authorList>
    </citation>
    <scope>NUCLEOTIDE SEQUENCE [LARGE SCALE GENOMIC DNA]</scope>
    <source>
        <strain evidence="2 3">DSM 27393</strain>
    </source>
</reference>
<accession>A0A2M9CL23</accession>
<dbReference type="Pfam" id="PF12802">
    <property type="entry name" value="MarR_2"/>
    <property type="match status" value="1"/>
</dbReference>
<dbReference type="InterPro" id="IPR039422">
    <property type="entry name" value="MarR/SlyA-like"/>
</dbReference>
<dbReference type="PANTHER" id="PTHR33164:SF106">
    <property type="entry name" value="TRANSCRIPTIONAL REGULATORY PROTEIN"/>
    <property type="match status" value="1"/>
</dbReference>
<dbReference type="Proteomes" id="UP000228758">
    <property type="component" value="Unassembled WGS sequence"/>
</dbReference>
<organism evidence="2 3">
    <name type="scientific">Diaminobutyricimonas aerilata</name>
    <dbReference type="NCBI Taxonomy" id="1162967"/>
    <lineage>
        <taxon>Bacteria</taxon>
        <taxon>Bacillati</taxon>
        <taxon>Actinomycetota</taxon>
        <taxon>Actinomycetes</taxon>
        <taxon>Micrococcales</taxon>
        <taxon>Microbacteriaceae</taxon>
        <taxon>Diaminobutyricimonas</taxon>
    </lineage>
</organism>
<evidence type="ECO:0000259" key="1">
    <source>
        <dbReference type="PROSITE" id="PS50995"/>
    </source>
</evidence>
<dbReference type="EMBL" id="PGFF01000001">
    <property type="protein sequence ID" value="PJJ72582.1"/>
    <property type="molecule type" value="Genomic_DNA"/>
</dbReference>
<dbReference type="PRINTS" id="PR00598">
    <property type="entry name" value="HTHMARR"/>
</dbReference>
<dbReference type="GO" id="GO:0006950">
    <property type="term" value="P:response to stress"/>
    <property type="evidence" value="ECO:0007669"/>
    <property type="project" value="TreeGrafter"/>
</dbReference>
<keyword evidence="3" id="KW-1185">Reference proteome</keyword>
<dbReference type="SMART" id="SM00347">
    <property type="entry name" value="HTH_MARR"/>
    <property type="match status" value="1"/>
</dbReference>